<name>A0AAU0MDK4_9MICO</name>
<organism evidence="4 5">
    <name type="scientific">Microbacterium limosum</name>
    <dbReference type="NCBI Taxonomy" id="3079935"/>
    <lineage>
        <taxon>Bacteria</taxon>
        <taxon>Bacillati</taxon>
        <taxon>Actinomycetota</taxon>
        <taxon>Actinomycetes</taxon>
        <taxon>Micrococcales</taxon>
        <taxon>Microbacteriaceae</taxon>
        <taxon>Microbacterium</taxon>
    </lineage>
</organism>
<feature type="region of interest" description="Disordered" evidence="2">
    <location>
        <begin position="1050"/>
        <end position="1074"/>
    </location>
</feature>
<feature type="compositionally biased region" description="Basic and acidic residues" evidence="2">
    <location>
        <begin position="1116"/>
        <end position="1126"/>
    </location>
</feature>
<keyword evidence="5" id="KW-1185">Reference proteome</keyword>
<feature type="region of interest" description="Disordered" evidence="2">
    <location>
        <begin position="1025"/>
        <end position="1044"/>
    </location>
</feature>
<keyword evidence="1" id="KW-0175">Coiled coil</keyword>
<evidence type="ECO:0000259" key="3">
    <source>
        <dbReference type="Pfam" id="PF08751"/>
    </source>
</evidence>
<feature type="compositionally biased region" description="Low complexity" evidence="2">
    <location>
        <begin position="1000"/>
        <end position="1016"/>
    </location>
</feature>
<feature type="domain" description="TrwC relaxase" evidence="3">
    <location>
        <begin position="14"/>
        <end position="304"/>
    </location>
</feature>
<feature type="region of interest" description="Disordered" evidence="2">
    <location>
        <begin position="967"/>
        <end position="1018"/>
    </location>
</feature>
<accession>A0AAU0MDK4</accession>
<feature type="region of interest" description="Disordered" evidence="2">
    <location>
        <begin position="1116"/>
        <end position="1139"/>
    </location>
</feature>
<dbReference type="SUPFAM" id="SSF52540">
    <property type="entry name" value="P-loop containing nucleoside triphosphate hydrolases"/>
    <property type="match status" value="2"/>
</dbReference>
<evidence type="ECO:0000256" key="1">
    <source>
        <dbReference type="SAM" id="Coils"/>
    </source>
</evidence>
<dbReference type="Pfam" id="PF08751">
    <property type="entry name" value="TrwC"/>
    <property type="match status" value="1"/>
</dbReference>
<gene>
    <name evidence="4" type="primary">mobF</name>
    <name evidence="4" type="ORF">RYJ27_07285</name>
</gene>
<dbReference type="SUPFAM" id="SSF55464">
    <property type="entry name" value="Origin of replication-binding domain, RBD-like"/>
    <property type="match status" value="1"/>
</dbReference>
<evidence type="ECO:0000256" key="2">
    <source>
        <dbReference type="SAM" id="MobiDB-lite"/>
    </source>
</evidence>
<reference evidence="4 5" key="1">
    <citation type="submission" date="2023-10" db="EMBL/GenBank/DDBJ databases">
        <title>Y20.</title>
        <authorList>
            <person name="Zhang G."/>
            <person name="Ding Y."/>
        </authorList>
    </citation>
    <scope>NUCLEOTIDE SEQUENCE [LARGE SCALE GENOMIC DNA]</scope>
    <source>
        <strain evidence="4 5">Y20</strain>
    </source>
</reference>
<dbReference type="NCBIfam" id="NF041492">
    <property type="entry name" value="MobF"/>
    <property type="match status" value="1"/>
</dbReference>
<feature type="compositionally biased region" description="Basic and acidic residues" evidence="2">
    <location>
        <begin position="969"/>
        <end position="989"/>
    </location>
</feature>
<dbReference type="Proteomes" id="UP001329313">
    <property type="component" value="Chromosome"/>
</dbReference>
<proteinExistence type="predicted"/>
<feature type="compositionally biased region" description="Low complexity" evidence="2">
    <location>
        <begin position="1127"/>
        <end position="1139"/>
    </location>
</feature>
<dbReference type="RefSeq" id="WP_228178104.1">
    <property type="nucleotide sequence ID" value="NZ_CP137080.1"/>
</dbReference>
<feature type="coiled-coil region" evidence="1">
    <location>
        <begin position="868"/>
        <end position="930"/>
    </location>
</feature>
<dbReference type="InterPro" id="IPR014862">
    <property type="entry name" value="TrwC"/>
</dbReference>
<dbReference type="Pfam" id="PF13604">
    <property type="entry name" value="AAA_30"/>
    <property type="match status" value="1"/>
</dbReference>
<evidence type="ECO:0000313" key="4">
    <source>
        <dbReference type="EMBL" id="WOQ68539.1"/>
    </source>
</evidence>
<dbReference type="EMBL" id="CP137080">
    <property type="protein sequence ID" value="WOQ68539.1"/>
    <property type="molecule type" value="Genomic_DNA"/>
</dbReference>
<evidence type="ECO:0000313" key="5">
    <source>
        <dbReference type="Proteomes" id="UP001329313"/>
    </source>
</evidence>
<sequence length="1139" mass="122678">MKGGVIPFRGTGSDALRYLESDRARADEYYLEAGTALAEFTAVDAEGRVIGELGLTAEEYRQWVGWINPLTGESMGRPRLRGEGGRGSPRFMEMVVNVPKSLSVAAGLHPEVSEALDAAQRDAVAEIRSWLGQHSVTRVGARGKQEVVPIEQLETVAVSHKTSRAGDPHRHIHFQIGTRVWAAGRWRGLYTAALFRQQGAIRALGTAVIAAHPQLAAVLDAHGLTLDPVTGEVAELVPWKAVMSKRGQQVARNLAKFEAEWEAAHPGQETGPVVRARLHAKAWDHERPSKKPSVLGSEAGWLRELQEAGYTPDLPRATVQPLRTLDELAVQQVASRALDRCAAAASAWTVHDVQEQVAHIVTEAGVRATREELREFITITTRLAADDCLSILPPDAPRLEHVAHLTTLHVVAVETELRDRLAARATRPVHGATPRVQEPGLDADQARAAAALASTRPLVVVEGAAGAGKTTMLGAAIRAAGQEGRSVRVVTPTKKAADVAAAELGVPTDSVAALVYDHGFRWNADGVWTRLAVGDTDPVTGATYRGPAKENRLAAAERVVVDEAGMLDQDTALALLTVADEAGATLALVGDRAQLPAVGRGGVLDIAAALVPRVYSLTSLHRFADPDYAQLTLALRTGRDPAELFDRLHALGLVRLHEDTEALRAAVAAERIDGAAITAATNDEARELNTLIREDRVRAGAVDDARTIDGADGLSIGAGDLIQTRRNDSEMGVANRQTWIVQHVSGDGSLWVRDAASQRKQQRTVHLPAEYVAEHAHLAYAATAYGVQGMTAPASHTVLSDALDAAGVYVGLTRGQEENRLHVVAADLGDAREQFQAALERDRADRGLREATERAQAAVAGIVADGPVRVVNAERTRLRQSIEQAERQAARWAEAAEAMERQSAAHRVEAEALLAEVEAAAQQVEAARAEAVPPLVEQAGTDAAAVLAVRERHETAIAARSRAGALRRRSADRALTEAERQRHEAEHLTRQRWGSIPRTPEQAPAWAQAAAEQQAEADPRLADAMRTHAQARQEQRRAGDRQERQRAMLHTRLFSKPYSTGSPRRQAESAQQQAEALRRQLAELEALPVAEAAAQVEARAEAERVAAEALARRAAELHDFTRDQHRPSPSSGPDFGPSL</sequence>
<dbReference type="KEGG" id="mliy:RYJ27_07285"/>
<dbReference type="InterPro" id="IPR027417">
    <property type="entry name" value="P-loop_NTPase"/>
</dbReference>
<dbReference type="Gene3D" id="2.30.30.940">
    <property type="match status" value="1"/>
</dbReference>
<protein>
    <submittedName>
        <fullName evidence="4">MobF family relaxase</fullName>
    </submittedName>
</protein>
<dbReference type="AlphaFoldDB" id="A0AAU0MDK4"/>
<dbReference type="Gene3D" id="3.40.50.300">
    <property type="entry name" value="P-loop containing nucleotide triphosphate hydrolases"/>
    <property type="match status" value="2"/>
</dbReference>